<dbReference type="Pfam" id="PF20582">
    <property type="entry name" value="UPF0758_N"/>
    <property type="match status" value="1"/>
</dbReference>
<dbReference type="Gene3D" id="1.10.150.20">
    <property type="entry name" value="5' to 3' exonuclease, C-terminal subdomain"/>
    <property type="match status" value="1"/>
</dbReference>
<dbReference type="InterPro" id="IPR046778">
    <property type="entry name" value="UPF0758_N"/>
</dbReference>
<evidence type="ECO:0000256" key="6">
    <source>
        <dbReference type="ARBA" id="ARBA00023049"/>
    </source>
</evidence>
<dbReference type="SUPFAM" id="SSF102712">
    <property type="entry name" value="JAB1/MPN domain"/>
    <property type="match status" value="1"/>
</dbReference>
<keyword evidence="6" id="KW-0482">Metalloprotease</keyword>
<dbReference type="CDD" id="cd08071">
    <property type="entry name" value="MPN_DUF2466"/>
    <property type="match status" value="1"/>
</dbReference>
<dbReference type="PROSITE" id="PS01302">
    <property type="entry name" value="UPF0758"/>
    <property type="match status" value="1"/>
</dbReference>
<keyword evidence="3" id="KW-0479">Metal-binding</keyword>
<evidence type="ECO:0000256" key="5">
    <source>
        <dbReference type="ARBA" id="ARBA00022833"/>
    </source>
</evidence>
<dbReference type="Gene3D" id="3.40.140.10">
    <property type="entry name" value="Cytidine Deaminase, domain 2"/>
    <property type="match status" value="1"/>
</dbReference>
<feature type="domain" description="MPN" evidence="8">
    <location>
        <begin position="102"/>
        <end position="224"/>
    </location>
</feature>
<dbReference type="InterPro" id="IPR025657">
    <property type="entry name" value="RadC_JAB"/>
</dbReference>
<dbReference type="InterPro" id="IPR010994">
    <property type="entry name" value="RuvA_2-like"/>
</dbReference>
<dbReference type="FunFam" id="3.40.140.10:FF:000032">
    <property type="entry name" value="DNA repair protein RadC"/>
    <property type="match status" value="1"/>
</dbReference>
<keyword evidence="2" id="KW-0645">Protease</keyword>
<comment type="caution">
    <text evidence="9">The sequence shown here is derived from an EMBL/GenBank/DDBJ whole genome shotgun (WGS) entry which is preliminary data.</text>
</comment>
<evidence type="ECO:0000259" key="8">
    <source>
        <dbReference type="PROSITE" id="PS50249"/>
    </source>
</evidence>
<keyword evidence="5" id="KW-0862">Zinc</keyword>
<dbReference type="GO" id="GO:0046872">
    <property type="term" value="F:metal ion binding"/>
    <property type="evidence" value="ECO:0007669"/>
    <property type="project" value="UniProtKB-KW"/>
</dbReference>
<dbReference type="Pfam" id="PF04002">
    <property type="entry name" value="RadC"/>
    <property type="match status" value="1"/>
</dbReference>
<evidence type="ECO:0000256" key="4">
    <source>
        <dbReference type="ARBA" id="ARBA00022801"/>
    </source>
</evidence>
<evidence type="ECO:0000256" key="3">
    <source>
        <dbReference type="ARBA" id="ARBA00022723"/>
    </source>
</evidence>
<evidence type="ECO:0000313" key="10">
    <source>
        <dbReference type="Proteomes" id="UP000031278"/>
    </source>
</evidence>
<dbReference type="NCBIfam" id="TIGR00608">
    <property type="entry name" value="radc"/>
    <property type="match status" value="1"/>
</dbReference>
<sequence length="224" mass="24960">MTLKLLPVQSRPREKLLERGPGALSDAELLAIFLRTGIAGMNAIELATELLDQFGSLRALLAADRATFCQYKGLGPAKYAQLQAVLEMNLRHLTETLKKEDALTSPAHTRRYLSHVLRDRHREAFYVLFLDNQHRVLCGEVLFEGTIDAASVYPREVVKRSLELNAAALILAHNHPSGVAEPSQADRRITRRISDALALVDIRVLDHFVVGDGDITSFAERGWL</sequence>
<dbReference type="InterPro" id="IPR020891">
    <property type="entry name" value="UPF0758_CS"/>
</dbReference>
<evidence type="ECO:0000256" key="2">
    <source>
        <dbReference type="ARBA" id="ARBA00022670"/>
    </source>
</evidence>
<accession>A0A0B9G9N0</accession>
<dbReference type="InterPro" id="IPR037518">
    <property type="entry name" value="MPN"/>
</dbReference>
<dbReference type="Proteomes" id="UP000031278">
    <property type="component" value="Unassembled WGS sequence"/>
</dbReference>
<gene>
    <name evidence="9" type="ORF">RJ45_01945</name>
</gene>
<dbReference type="PROSITE" id="PS50249">
    <property type="entry name" value="MPN"/>
    <property type="match status" value="1"/>
</dbReference>
<evidence type="ECO:0000256" key="7">
    <source>
        <dbReference type="RuleBase" id="RU003797"/>
    </source>
</evidence>
<dbReference type="PANTHER" id="PTHR30471:SF3">
    <property type="entry name" value="UPF0758 PROTEIN YEES-RELATED"/>
    <property type="match status" value="1"/>
</dbReference>
<proteinExistence type="inferred from homology"/>
<dbReference type="SUPFAM" id="SSF47781">
    <property type="entry name" value="RuvA domain 2-like"/>
    <property type="match status" value="1"/>
</dbReference>
<dbReference type="PANTHER" id="PTHR30471">
    <property type="entry name" value="DNA REPAIR PROTEIN RADC"/>
    <property type="match status" value="1"/>
</dbReference>
<dbReference type="GO" id="GO:0006508">
    <property type="term" value="P:proteolysis"/>
    <property type="evidence" value="ECO:0007669"/>
    <property type="project" value="UniProtKB-KW"/>
</dbReference>
<name>A0A0B9G9N0_9GAMM</name>
<organism evidence="9 10">
    <name type="scientific">Photobacterium gaetbulicola</name>
    <dbReference type="NCBI Taxonomy" id="1295392"/>
    <lineage>
        <taxon>Bacteria</taxon>
        <taxon>Pseudomonadati</taxon>
        <taxon>Pseudomonadota</taxon>
        <taxon>Gammaproteobacteria</taxon>
        <taxon>Vibrionales</taxon>
        <taxon>Vibrionaceae</taxon>
        <taxon>Photobacterium</taxon>
    </lineage>
</organism>
<keyword evidence="4" id="KW-0378">Hydrolase</keyword>
<dbReference type="RefSeq" id="WP_039457220.1">
    <property type="nucleotide sequence ID" value="NZ_JWLZ01000015.1"/>
</dbReference>
<dbReference type="AlphaFoldDB" id="A0A0B9G9N0"/>
<dbReference type="NCBIfam" id="NF000642">
    <property type="entry name" value="PRK00024.1"/>
    <property type="match status" value="1"/>
</dbReference>
<protein>
    <recommendedName>
        <fullName evidence="8">MPN domain-containing protein</fullName>
    </recommendedName>
</protein>
<evidence type="ECO:0000256" key="1">
    <source>
        <dbReference type="ARBA" id="ARBA00010243"/>
    </source>
</evidence>
<dbReference type="GO" id="GO:0008237">
    <property type="term" value="F:metallopeptidase activity"/>
    <property type="evidence" value="ECO:0007669"/>
    <property type="project" value="UniProtKB-KW"/>
</dbReference>
<comment type="similarity">
    <text evidence="1 7">Belongs to the UPF0758 family.</text>
</comment>
<dbReference type="EMBL" id="JWLZ01000015">
    <property type="protein sequence ID" value="KHT65289.1"/>
    <property type="molecule type" value="Genomic_DNA"/>
</dbReference>
<evidence type="ECO:0000313" key="9">
    <source>
        <dbReference type="EMBL" id="KHT65289.1"/>
    </source>
</evidence>
<reference evidence="9 10" key="1">
    <citation type="submission" date="2014-12" db="EMBL/GenBank/DDBJ databases">
        <title>Genome sequencing of Photobacterium gaetbulicola AD005a.</title>
        <authorList>
            <person name="Adrian T.G.S."/>
            <person name="Chan K.G."/>
        </authorList>
    </citation>
    <scope>NUCLEOTIDE SEQUENCE [LARGE SCALE GENOMIC DNA]</scope>
    <source>
        <strain evidence="9 10">AD005a</strain>
    </source>
</reference>
<dbReference type="InterPro" id="IPR001405">
    <property type="entry name" value="UPF0758"/>
</dbReference>